<feature type="compositionally biased region" description="Basic and acidic residues" evidence="1">
    <location>
        <begin position="26"/>
        <end position="49"/>
    </location>
</feature>
<dbReference type="RefSeq" id="WP_145996842.1">
    <property type="nucleotide sequence ID" value="NZ_JACOPR010000002.1"/>
</dbReference>
<comment type="caution">
    <text evidence="2">The sequence shown here is derived from an EMBL/GenBank/DDBJ whole genome shotgun (WGS) entry which is preliminary data.</text>
</comment>
<evidence type="ECO:0000313" key="2">
    <source>
        <dbReference type="EMBL" id="MBC5729892.1"/>
    </source>
</evidence>
<dbReference type="Proteomes" id="UP000660021">
    <property type="component" value="Unassembled WGS sequence"/>
</dbReference>
<organism evidence="2 3">
    <name type="scientific">Pseudoflavonifractor hominis</name>
    <dbReference type="NCBI Taxonomy" id="2763059"/>
    <lineage>
        <taxon>Bacteria</taxon>
        <taxon>Bacillati</taxon>
        <taxon>Bacillota</taxon>
        <taxon>Clostridia</taxon>
        <taxon>Eubacteriales</taxon>
        <taxon>Oscillospiraceae</taxon>
        <taxon>Pseudoflavonifractor</taxon>
    </lineage>
</organism>
<evidence type="ECO:0000256" key="1">
    <source>
        <dbReference type="SAM" id="MobiDB-lite"/>
    </source>
</evidence>
<protein>
    <submittedName>
        <fullName evidence="2">Uncharacterized protein</fullName>
    </submittedName>
</protein>
<dbReference type="EMBL" id="JACOPR010000002">
    <property type="protein sequence ID" value="MBC5729892.1"/>
    <property type="molecule type" value="Genomic_DNA"/>
</dbReference>
<reference evidence="2 3" key="1">
    <citation type="submission" date="2020-08" db="EMBL/GenBank/DDBJ databases">
        <title>Genome public.</title>
        <authorList>
            <person name="Liu C."/>
            <person name="Sun Q."/>
        </authorList>
    </citation>
    <scope>NUCLEOTIDE SEQUENCE [LARGE SCALE GENOMIC DNA]</scope>
    <source>
        <strain evidence="2 3">New-38</strain>
    </source>
</reference>
<accession>A0ABR7HQT5</accession>
<proteinExistence type="predicted"/>
<name>A0ABR7HQT5_9FIRM</name>
<sequence length="92" mass="10492">MSIIVVKKDILFSNGKKGRRGSGVCRDGKIGDKSAEEERENGEMEEKENGNSILQKLDIVFVQLQLKLKLKKEYLRNLTKRDILCSSSETYN</sequence>
<feature type="region of interest" description="Disordered" evidence="1">
    <location>
        <begin position="15"/>
        <end position="49"/>
    </location>
</feature>
<keyword evidence="3" id="KW-1185">Reference proteome</keyword>
<gene>
    <name evidence="2" type="ORF">H8S34_03475</name>
</gene>
<evidence type="ECO:0000313" key="3">
    <source>
        <dbReference type="Proteomes" id="UP000660021"/>
    </source>
</evidence>